<reference evidence="3" key="1">
    <citation type="submission" date="2016-10" db="EMBL/GenBank/DDBJ databases">
        <authorList>
            <person name="Varghese N."/>
            <person name="Submissions S."/>
        </authorList>
    </citation>
    <scope>NUCLEOTIDE SEQUENCE [LARGE SCALE GENOMIC DNA]</scope>
    <source>
        <strain evidence="3">DSM 46136</strain>
    </source>
</reference>
<gene>
    <name evidence="2" type="ORF">SAMN05660657_05306</name>
</gene>
<evidence type="ECO:0000313" key="3">
    <source>
        <dbReference type="Proteomes" id="UP000199546"/>
    </source>
</evidence>
<dbReference type="PANTHER" id="PTHR30383:SF5">
    <property type="entry name" value="SGNH HYDROLASE-TYPE ESTERASE DOMAIN-CONTAINING PROTEIN"/>
    <property type="match status" value="1"/>
</dbReference>
<dbReference type="GO" id="GO:0004622">
    <property type="term" value="F:phosphatidylcholine lysophospholipase activity"/>
    <property type="evidence" value="ECO:0007669"/>
    <property type="project" value="TreeGrafter"/>
</dbReference>
<accession>A0A1I7D4F5</accession>
<evidence type="ECO:0000259" key="1">
    <source>
        <dbReference type="Pfam" id="PF13472"/>
    </source>
</evidence>
<protein>
    <submittedName>
        <fullName evidence="2">Lysophospholipase L1</fullName>
    </submittedName>
</protein>
<dbReference type="InterPro" id="IPR013830">
    <property type="entry name" value="SGNH_hydro"/>
</dbReference>
<organism evidence="2 3">
    <name type="scientific">Geodermatophilus amargosae</name>
    <dbReference type="NCBI Taxonomy" id="1296565"/>
    <lineage>
        <taxon>Bacteria</taxon>
        <taxon>Bacillati</taxon>
        <taxon>Actinomycetota</taxon>
        <taxon>Actinomycetes</taxon>
        <taxon>Geodermatophilales</taxon>
        <taxon>Geodermatophilaceae</taxon>
        <taxon>Geodermatophilus</taxon>
    </lineage>
</organism>
<dbReference type="RefSeq" id="WP_175551819.1">
    <property type="nucleotide sequence ID" value="NZ_FPBA01000033.1"/>
</dbReference>
<proteinExistence type="predicted"/>
<dbReference type="InterPro" id="IPR051532">
    <property type="entry name" value="Ester_Hydrolysis_Enzymes"/>
</dbReference>
<dbReference type="EMBL" id="FPBA01000033">
    <property type="protein sequence ID" value="SFU06612.1"/>
    <property type="molecule type" value="Genomic_DNA"/>
</dbReference>
<dbReference type="Pfam" id="PF13472">
    <property type="entry name" value="Lipase_GDSL_2"/>
    <property type="match status" value="1"/>
</dbReference>
<feature type="domain" description="SGNH hydrolase-type esterase" evidence="1">
    <location>
        <begin position="9"/>
        <end position="185"/>
    </location>
</feature>
<dbReference type="InterPro" id="IPR036514">
    <property type="entry name" value="SGNH_hydro_sf"/>
</dbReference>
<name>A0A1I7D4F5_9ACTN</name>
<sequence>MARDLRICFVGDSFTAGTGDGTGAGWVGPVLAALRADGVAVTGYPLGVRRETSLDIARRWYPEVRARLRDGADHRLVLSFGANDVSAPTGRARVPQERTLDVLAAVLDEAHGAGWPAFVTGPPPVPDDDAQTGRALALSAAMAEVAAARRVPFADLAAPLAADPSWAEAVRAGDGIHPDARGYRLLAGLLLPALRTWLA</sequence>
<dbReference type="STRING" id="1296565.SAMN05660657_05306"/>
<dbReference type="PANTHER" id="PTHR30383">
    <property type="entry name" value="THIOESTERASE 1/PROTEASE 1/LYSOPHOSPHOLIPASE L1"/>
    <property type="match status" value="1"/>
</dbReference>
<dbReference type="Proteomes" id="UP000199546">
    <property type="component" value="Unassembled WGS sequence"/>
</dbReference>
<keyword evidence="3" id="KW-1185">Reference proteome</keyword>
<dbReference type="AlphaFoldDB" id="A0A1I7D4F5"/>
<evidence type="ECO:0000313" key="2">
    <source>
        <dbReference type="EMBL" id="SFU06612.1"/>
    </source>
</evidence>
<dbReference type="SUPFAM" id="SSF52266">
    <property type="entry name" value="SGNH hydrolase"/>
    <property type="match status" value="1"/>
</dbReference>
<dbReference type="Gene3D" id="3.40.50.1110">
    <property type="entry name" value="SGNH hydrolase"/>
    <property type="match status" value="1"/>
</dbReference>